<dbReference type="OrthoDB" id="2717657at2759"/>
<reference evidence="2 3" key="1">
    <citation type="submission" date="2016-10" db="EMBL/GenBank/DDBJ databases">
        <title>Genome sequence of the basidiomycete white-rot fungus Trametes pubescens.</title>
        <authorList>
            <person name="Makela M.R."/>
            <person name="Granchi Z."/>
            <person name="Peng M."/>
            <person name="De Vries R.P."/>
            <person name="Grigoriev I."/>
            <person name="Riley R."/>
            <person name="Hilden K."/>
        </authorList>
    </citation>
    <scope>NUCLEOTIDE SEQUENCE [LARGE SCALE GENOMIC DNA]</scope>
    <source>
        <strain evidence="2 3">FBCC735</strain>
    </source>
</reference>
<organism evidence="2 3">
    <name type="scientific">Trametes pubescens</name>
    <name type="common">White-rot fungus</name>
    <dbReference type="NCBI Taxonomy" id="154538"/>
    <lineage>
        <taxon>Eukaryota</taxon>
        <taxon>Fungi</taxon>
        <taxon>Dikarya</taxon>
        <taxon>Basidiomycota</taxon>
        <taxon>Agaricomycotina</taxon>
        <taxon>Agaricomycetes</taxon>
        <taxon>Polyporales</taxon>
        <taxon>Polyporaceae</taxon>
        <taxon>Trametes</taxon>
    </lineage>
</organism>
<accession>A0A1M2V6I1</accession>
<dbReference type="AlphaFoldDB" id="A0A1M2V6I1"/>
<proteinExistence type="predicted"/>
<sequence>MRFSTTAVVYLASTFVLALFPQAANAGITAFSGSSCNGAAGLNVPCDGSCHQFDDRHSFRVDGGTGNHCVTAFQDPNCPAGARGRQFTFTNQNGGCQNVNTGTNIRSFICSPNNICLV</sequence>
<name>A0A1M2V6I1_TRAPU</name>
<feature type="chain" id="PRO_5009890590" evidence="1">
    <location>
        <begin position="27"/>
        <end position="118"/>
    </location>
</feature>
<gene>
    <name evidence="2" type="ORF">TRAPUB_6242</name>
</gene>
<keyword evidence="1" id="KW-0732">Signal</keyword>
<comment type="caution">
    <text evidence="2">The sequence shown here is derived from an EMBL/GenBank/DDBJ whole genome shotgun (WGS) entry which is preliminary data.</text>
</comment>
<keyword evidence="3" id="KW-1185">Reference proteome</keyword>
<dbReference type="EMBL" id="MNAD01001626">
    <property type="protein sequence ID" value="OJT03194.1"/>
    <property type="molecule type" value="Genomic_DNA"/>
</dbReference>
<feature type="signal peptide" evidence="1">
    <location>
        <begin position="1"/>
        <end position="26"/>
    </location>
</feature>
<protein>
    <submittedName>
        <fullName evidence="2">Uncharacterized protein</fullName>
    </submittedName>
</protein>
<evidence type="ECO:0000256" key="1">
    <source>
        <dbReference type="SAM" id="SignalP"/>
    </source>
</evidence>
<evidence type="ECO:0000313" key="3">
    <source>
        <dbReference type="Proteomes" id="UP000184267"/>
    </source>
</evidence>
<evidence type="ECO:0000313" key="2">
    <source>
        <dbReference type="EMBL" id="OJT03194.1"/>
    </source>
</evidence>
<dbReference type="Proteomes" id="UP000184267">
    <property type="component" value="Unassembled WGS sequence"/>
</dbReference>
<dbReference type="OMA" id="HCVTAFQ"/>